<dbReference type="Gene3D" id="3.30.470.20">
    <property type="entry name" value="ATP-grasp fold, B domain"/>
    <property type="match status" value="1"/>
</dbReference>
<keyword evidence="4" id="KW-1185">Reference proteome</keyword>
<dbReference type="FunFam" id="3.40.50.261:FF:000001">
    <property type="entry name" value="Succinate--CoA ligase [ADP-forming] subunit beta"/>
    <property type="match status" value="1"/>
</dbReference>
<dbReference type="EMBL" id="UZAM01008426">
    <property type="protein sequence ID" value="VDP04910.1"/>
    <property type="molecule type" value="Genomic_DNA"/>
</dbReference>
<dbReference type="PROSITE" id="PS01217">
    <property type="entry name" value="SUCCINYL_COA_LIG_3"/>
    <property type="match status" value="1"/>
</dbReference>
<reference evidence="5" key="1">
    <citation type="submission" date="2016-06" db="UniProtKB">
        <authorList>
            <consortium name="WormBaseParasite"/>
        </authorList>
    </citation>
    <scope>IDENTIFICATION</scope>
</reference>
<dbReference type="Gene3D" id="3.40.50.261">
    <property type="entry name" value="Succinyl-CoA synthetase domains"/>
    <property type="match status" value="1"/>
</dbReference>
<dbReference type="Pfam" id="PF00549">
    <property type="entry name" value="Ligase_CoA"/>
    <property type="match status" value="1"/>
</dbReference>
<proteinExistence type="predicted"/>
<evidence type="ECO:0000313" key="5">
    <source>
        <dbReference type="WBParaSite" id="SBAD_0000479501-mRNA-1"/>
    </source>
</evidence>
<dbReference type="GO" id="GO:0006104">
    <property type="term" value="P:succinyl-CoA metabolic process"/>
    <property type="evidence" value="ECO:0007669"/>
    <property type="project" value="TreeGrafter"/>
</dbReference>
<dbReference type="InterPro" id="IPR016102">
    <property type="entry name" value="Succinyl-CoA_synth-like"/>
</dbReference>
<dbReference type="InterPro" id="IPR017866">
    <property type="entry name" value="Succ-CoA_synthase_bsu_CS"/>
</dbReference>
<accession>A0A183ILV4</accession>
<evidence type="ECO:0000256" key="1">
    <source>
        <dbReference type="ARBA" id="ARBA00022741"/>
    </source>
</evidence>
<organism evidence="5">
    <name type="scientific">Soboliphyme baturini</name>
    <dbReference type="NCBI Taxonomy" id="241478"/>
    <lineage>
        <taxon>Eukaryota</taxon>
        <taxon>Metazoa</taxon>
        <taxon>Ecdysozoa</taxon>
        <taxon>Nematoda</taxon>
        <taxon>Enoplea</taxon>
        <taxon>Dorylaimia</taxon>
        <taxon>Dioctophymatida</taxon>
        <taxon>Dioctophymatoidea</taxon>
        <taxon>Soboliphymatidae</taxon>
        <taxon>Soboliphyme</taxon>
    </lineage>
</organism>
<sequence>MIEKSVSRTVCCASAHYKFYFLYVYASSVYCIDAKLQFDDNAAFRHQDIFAYGQEVDQDVLEKMAEQNHLNYIRLSGNIGCLVNGAGLAMATMDLISQQGALPANFLDVGGMAMKEQISNAFRIIACDKNVKAVLVNIFGGIVDCEVVAKALEETLGSSAMALPIVVRLEGTNAQNALNVLSAGRLPVTTARDMDDAVKKVVALLPQAEVKSSDLNSVSLYHPALYLIVYFRFYFLLNV</sequence>
<dbReference type="AlphaFoldDB" id="A0A183ILV4"/>
<dbReference type="GO" id="GO:0006099">
    <property type="term" value="P:tricarboxylic acid cycle"/>
    <property type="evidence" value="ECO:0007669"/>
    <property type="project" value="TreeGrafter"/>
</dbReference>
<feature type="domain" description="ATP-citrate synthase/succinyl-CoA ligase C-terminal" evidence="2">
    <location>
        <begin position="82"/>
        <end position="202"/>
    </location>
</feature>
<keyword evidence="1" id="KW-0547">Nucleotide-binding</keyword>
<dbReference type="PANTHER" id="PTHR11815">
    <property type="entry name" value="SUCCINYL-COA SYNTHETASE BETA CHAIN"/>
    <property type="match status" value="1"/>
</dbReference>
<protein>
    <submittedName>
        <fullName evidence="5">Ligase_CoA domain-containing protein</fullName>
    </submittedName>
</protein>
<evidence type="ECO:0000259" key="2">
    <source>
        <dbReference type="Pfam" id="PF00549"/>
    </source>
</evidence>
<dbReference type="GO" id="GO:0005739">
    <property type="term" value="C:mitochondrion"/>
    <property type="evidence" value="ECO:0007669"/>
    <property type="project" value="TreeGrafter"/>
</dbReference>
<evidence type="ECO:0000313" key="4">
    <source>
        <dbReference type="Proteomes" id="UP000270296"/>
    </source>
</evidence>
<dbReference type="OrthoDB" id="1552at2759"/>
<name>A0A183ILV4_9BILA</name>
<dbReference type="GO" id="GO:0042709">
    <property type="term" value="C:succinate-CoA ligase complex"/>
    <property type="evidence" value="ECO:0007669"/>
    <property type="project" value="TreeGrafter"/>
</dbReference>
<dbReference type="InterPro" id="IPR005811">
    <property type="entry name" value="SUCC_ACL_C"/>
</dbReference>
<dbReference type="PANTHER" id="PTHR11815:SF10">
    <property type="entry name" value="SUCCINATE--COA LIGASE [GDP-FORMING] SUBUNIT BETA, MITOCHONDRIAL"/>
    <property type="match status" value="1"/>
</dbReference>
<gene>
    <name evidence="3" type="ORF">SBAD_LOCUS4600</name>
</gene>
<dbReference type="GO" id="GO:0004775">
    <property type="term" value="F:succinate-CoA ligase (ADP-forming) activity"/>
    <property type="evidence" value="ECO:0007669"/>
    <property type="project" value="TreeGrafter"/>
</dbReference>
<dbReference type="GO" id="GO:0000166">
    <property type="term" value="F:nucleotide binding"/>
    <property type="evidence" value="ECO:0007669"/>
    <property type="project" value="UniProtKB-KW"/>
</dbReference>
<dbReference type="SUPFAM" id="SSF52210">
    <property type="entry name" value="Succinyl-CoA synthetase domains"/>
    <property type="match status" value="1"/>
</dbReference>
<reference evidence="3 4" key="2">
    <citation type="submission" date="2018-11" db="EMBL/GenBank/DDBJ databases">
        <authorList>
            <consortium name="Pathogen Informatics"/>
        </authorList>
    </citation>
    <scope>NUCLEOTIDE SEQUENCE [LARGE SCALE GENOMIC DNA]</scope>
</reference>
<dbReference type="Proteomes" id="UP000270296">
    <property type="component" value="Unassembled WGS sequence"/>
</dbReference>
<dbReference type="WBParaSite" id="SBAD_0000479501-mRNA-1">
    <property type="protein sequence ID" value="SBAD_0000479501-mRNA-1"/>
    <property type="gene ID" value="SBAD_0000479501"/>
</dbReference>
<evidence type="ECO:0000313" key="3">
    <source>
        <dbReference type="EMBL" id="VDP04910.1"/>
    </source>
</evidence>